<accession>A0AAV6J551</accession>
<dbReference type="InterPro" id="IPR001841">
    <property type="entry name" value="Znf_RING"/>
</dbReference>
<dbReference type="Pfam" id="PF13639">
    <property type="entry name" value="zf-RING_2"/>
    <property type="match status" value="1"/>
</dbReference>
<comment type="catalytic activity">
    <reaction evidence="1">
        <text>S-ubiquitinyl-[E2 ubiquitin-conjugating enzyme]-L-cysteine + [acceptor protein]-L-lysine = [E2 ubiquitin-conjugating enzyme]-L-cysteine + N(6)-ubiquitinyl-[acceptor protein]-L-lysine.</text>
        <dbReference type="EC" id="2.3.2.27"/>
    </reaction>
</comment>
<feature type="compositionally biased region" description="Polar residues" evidence="9">
    <location>
        <begin position="7"/>
        <end position="20"/>
    </location>
</feature>
<feature type="domain" description="RING-type" evidence="10">
    <location>
        <begin position="459"/>
        <end position="500"/>
    </location>
</feature>
<evidence type="ECO:0000256" key="1">
    <source>
        <dbReference type="ARBA" id="ARBA00000900"/>
    </source>
</evidence>
<dbReference type="InterPro" id="IPR013083">
    <property type="entry name" value="Znf_RING/FYVE/PHD"/>
</dbReference>
<evidence type="ECO:0000313" key="12">
    <source>
        <dbReference type="Proteomes" id="UP000823749"/>
    </source>
</evidence>
<evidence type="ECO:0000256" key="5">
    <source>
        <dbReference type="ARBA" id="ARBA00022771"/>
    </source>
</evidence>
<dbReference type="SUPFAM" id="SSF57850">
    <property type="entry name" value="RING/U-box"/>
    <property type="match status" value="1"/>
</dbReference>
<evidence type="ECO:0000259" key="10">
    <source>
        <dbReference type="PROSITE" id="PS50089"/>
    </source>
</evidence>
<gene>
    <name evidence="11" type="ORF">RHGRI_023388</name>
</gene>
<feature type="region of interest" description="Disordered" evidence="9">
    <location>
        <begin position="1"/>
        <end position="20"/>
    </location>
</feature>
<comment type="caution">
    <text evidence="11">The sequence shown here is derived from an EMBL/GenBank/DDBJ whole genome shotgun (WGS) entry which is preliminary data.</text>
</comment>
<dbReference type="Gene3D" id="3.30.40.10">
    <property type="entry name" value="Zinc/RING finger domain, C3HC4 (zinc finger)"/>
    <property type="match status" value="1"/>
</dbReference>
<evidence type="ECO:0000256" key="4">
    <source>
        <dbReference type="ARBA" id="ARBA00022723"/>
    </source>
</evidence>
<dbReference type="PROSITE" id="PS50089">
    <property type="entry name" value="ZF_RING_2"/>
    <property type="match status" value="1"/>
</dbReference>
<evidence type="ECO:0000256" key="2">
    <source>
        <dbReference type="ARBA" id="ARBA00012483"/>
    </source>
</evidence>
<keyword evidence="7" id="KW-0862">Zinc</keyword>
<dbReference type="PANTHER" id="PTHR22937:SF209">
    <property type="entry name" value="RING-TYPE E3 UBIQUITIN TRANSFERASE"/>
    <property type="match status" value="1"/>
</dbReference>
<evidence type="ECO:0000256" key="6">
    <source>
        <dbReference type="ARBA" id="ARBA00022786"/>
    </source>
</evidence>
<dbReference type="PANTHER" id="PTHR22937">
    <property type="entry name" value="E3 UBIQUITIN-PROTEIN LIGASE RNF165"/>
    <property type="match status" value="1"/>
</dbReference>
<dbReference type="GO" id="GO:0008270">
    <property type="term" value="F:zinc ion binding"/>
    <property type="evidence" value="ECO:0007669"/>
    <property type="project" value="UniProtKB-KW"/>
</dbReference>
<evidence type="ECO:0000256" key="8">
    <source>
        <dbReference type="PROSITE-ProRule" id="PRU00175"/>
    </source>
</evidence>
<keyword evidence="5 8" id="KW-0863">Zinc-finger</keyword>
<dbReference type="AlphaFoldDB" id="A0AAV6J551"/>
<evidence type="ECO:0000256" key="7">
    <source>
        <dbReference type="ARBA" id="ARBA00022833"/>
    </source>
</evidence>
<organism evidence="11 12">
    <name type="scientific">Rhododendron griersonianum</name>
    <dbReference type="NCBI Taxonomy" id="479676"/>
    <lineage>
        <taxon>Eukaryota</taxon>
        <taxon>Viridiplantae</taxon>
        <taxon>Streptophyta</taxon>
        <taxon>Embryophyta</taxon>
        <taxon>Tracheophyta</taxon>
        <taxon>Spermatophyta</taxon>
        <taxon>Magnoliopsida</taxon>
        <taxon>eudicotyledons</taxon>
        <taxon>Gunneridae</taxon>
        <taxon>Pentapetalae</taxon>
        <taxon>asterids</taxon>
        <taxon>Ericales</taxon>
        <taxon>Ericaceae</taxon>
        <taxon>Ericoideae</taxon>
        <taxon>Rhodoreae</taxon>
        <taxon>Rhododendron</taxon>
    </lineage>
</organism>
<keyword evidence="12" id="KW-1185">Reference proteome</keyword>
<protein>
    <recommendedName>
        <fullName evidence="2">RING-type E3 ubiquitin transferase</fullName>
        <ecNumber evidence="2">2.3.2.27</ecNumber>
    </recommendedName>
</protein>
<dbReference type="EC" id="2.3.2.27" evidence="2"/>
<sequence>MEDQRISSDSISSFNHGSDVTNQGLIQQNIESVNTEHGWLPSPVSNVGASPILGETHPEQNNHMTTSSGLVTLGSSTLQSATSDAVMDNLDLNLAYDDSDVDADQEIGVDHVNQTSSLERNAELLRRNIRRRMNPANEEDFFNSSLSSASPDDSSQLFQPSYRNWVTSPSSTSNAVGSLFVATSGGYAFRRQENSQYIPRSASLQSMLVSGTERGNSSHQHLMTSRVVPRNYNSQNGASGTQWRHQDFFAVKVSVQHTNQYTIFFAIFFLPVLVYSFDYPGAAAPAGTQLSHPLVFPQQNVTRSFPSSFTNVVHPSSVMRFAGIDSGGQVGYQMPQPSTAATTMMNIIQSRFGNAREFQANDVVPHSLPPSQAVIDAESRARLQRTGGMIHGPSFFEEEPDVHDNLRLDVDNMSYEDLLALEDHIGHVGTGLTEETVLGALRRVTYQSMRLGTPVEEICVICQENLADGEELGDLNCGHKYHFDCVRQWLVHKNTCPICKTTALAA</sequence>
<evidence type="ECO:0000313" key="11">
    <source>
        <dbReference type="EMBL" id="KAG5535608.1"/>
    </source>
</evidence>
<evidence type="ECO:0000256" key="3">
    <source>
        <dbReference type="ARBA" id="ARBA00022679"/>
    </source>
</evidence>
<dbReference type="EMBL" id="JACTNZ010000008">
    <property type="protein sequence ID" value="KAG5535608.1"/>
    <property type="molecule type" value="Genomic_DNA"/>
</dbReference>
<dbReference type="SMART" id="SM00184">
    <property type="entry name" value="RING"/>
    <property type="match status" value="1"/>
</dbReference>
<dbReference type="Proteomes" id="UP000823749">
    <property type="component" value="Chromosome 8"/>
</dbReference>
<name>A0AAV6J551_9ERIC</name>
<proteinExistence type="predicted"/>
<dbReference type="GO" id="GO:0061630">
    <property type="term" value="F:ubiquitin protein ligase activity"/>
    <property type="evidence" value="ECO:0007669"/>
    <property type="project" value="UniProtKB-EC"/>
</dbReference>
<keyword evidence="3" id="KW-0808">Transferase</keyword>
<dbReference type="InterPro" id="IPR045191">
    <property type="entry name" value="MBR1/2-like"/>
</dbReference>
<keyword evidence="4" id="KW-0479">Metal-binding</keyword>
<reference evidence="11" key="1">
    <citation type="submission" date="2020-08" db="EMBL/GenBank/DDBJ databases">
        <title>Plant Genome Project.</title>
        <authorList>
            <person name="Zhang R.-G."/>
        </authorList>
    </citation>
    <scope>NUCLEOTIDE SEQUENCE</scope>
    <source>
        <strain evidence="11">WSP0</strain>
        <tissue evidence="11">Leaf</tissue>
    </source>
</reference>
<evidence type="ECO:0000256" key="9">
    <source>
        <dbReference type="SAM" id="MobiDB-lite"/>
    </source>
</evidence>
<keyword evidence="6" id="KW-0833">Ubl conjugation pathway</keyword>